<evidence type="ECO:0000256" key="3">
    <source>
        <dbReference type="RuleBase" id="RU361155"/>
    </source>
</evidence>
<dbReference type="eggNOG" id="KOG1584">
    <property type="taxonomic scope" value="Eukaryota"/>
</dbReference>
<dbReference type="InterPro" id="IPR027417">
    <property type="entry name" value="P-loop_NTPase"/>
</dbReference>
<proteinExistence type="inferred from homology"/>
<dbReference type="Proteomes" id="UP000035740">
    <property type="component" value="Unassembled WGS sequence"/>
</dbReference>
<protein>
    <recommendedName>
        <fullName evidence="3">Sulfotransferase</fullName>
        <ecNumber evidence="3">2.8.2.-</ecNumber>
    </recommendedName>
</protein>
<evidence type="ECO:0000313" key="6">
    <source>
        <dbReference type="Proteomes" id="UP000035740"/>
    </source>
</evidence>
<comment type="similarity">
    <text evidence="1 3">Belongs to the sulfotransferase 1 family.</text>
</comment>
<keyword evidence="6" id="KW-1185">Reference proteome</keyword>
<organism evidence="5 6">
    <name type="scientific">Beta vulgaris subsp. vulgaris</name>
    <name type="common">Beet</name>
    <dbReference type="NCBI Taxonomy" id="3555"/>
    <lineage>
        <taxon>Eukaryota</taxon>
        <taxon>Viridiplantae</taxon>
        <taxon>Streptophyta</taxon>
        <taxon>Embryophyta</taxon>
        <taxon>Tracheophyta</taxon>
        <taxon>Spermatophyta</taxon>
        <taxon>Magnoliopsida</taxon>
        <taxon>eudicotyledons</taxon>
        <taxon>Gunneridae</taxon>
        <taxon>Pentapetalae</taxon>
        <taxon>Caryophyllales</taxon>
        <taxon>Chenopodiaceae</taxon>
        <taxon>Betoideae</taxon>
        <taxon>Beta</taxon>
    </lineage>
</organism>
<keyword evidence="2 3" id="KW-0808">Transferase</keyword>
<evidence type="ECO:0000256" key="2">
    <source>
        <dbReference type="ARBA" id="ARBA00022679"/>
    </source>
</evidence>
<gene>
    <name evidence="5" type="ORF">BVRB_014130</name>
</gene>
<accession>A0A0J8B4X3</accession>
<feature type="domain" description="Sulfotransferase" evidence="4">
    <location>
        <begin position="65"/>
        <end position="333"/>
    </location>
</feature>
<sequence>MEKNHEEPILVPEEEVQLLIQTLEKASTSLISTNKLIKYEGFWYPASDESLKNILMFQRHFCARDSDLILASHPKTGTTWLKSLLFATVNRNNYLKHDNPLFKNHPHELVYRLENNIYDEVHNHYPRPHHLNELPSPRLFNSHLPYSSLPESISTTKCRILYICRNPLDTLVSLYYFVLNIIKKKKGGEDFQPPSLEDFFEDFYDGRAIHGPYFDNVVEYWKLSLEQPQKVFFMKYEDLKKDPESHVKKLAEFVGVPFTMEEEREGVIQEIIELCSIKKLKELEVNKNGAINKIFDKESYFRKGNVGDGIHYFTPNMVERMNKLTQQKLQGTGLSI</sequence>
<evidence type="ECO:0000313" key="5">
    <source>
        <dbReference type="EMBL" id="KMS94918.1"/>
    </source>
</evidence>
<evidence type="ECO:0000259" key="4">
    <source>
        <dbReference type="Pfam" id="PF00685"/>
    </source>
</evidence>
<dbReference type="OMA" id="CIGNNFD"/>
<dbReference type="SUPFAM" id="SSF52540">
    <property type="entry name" value="P-loop containing nucleoside triphosphate hydrolases"/>
    <property type="match status" value="1"/>
</dbReference>
<dbReference type="PANTHER" id="PTHR11783">
    <property type="entry name" value="SULFOTRANSFERASE SULT"/>
    <property type="match status" value="1"/>
</dbReference>
<dbReference type="Pfam" id="PF00685">
    <property type="entry name" value="Sulfotransfer_1"/>
    <property type="match status" value="1"/>
</dbReference>
<dbReference type="GO" id="GO:0008146">
    <property type="term" value="F:sulfotransferase activity"/>
    <property type="evidence" value="ECO:0007669"/>
    <property type="project" value="InterPro"/>
</dbReference>
<reference evidence="5 6" key="1">
    <citation type="journal article" date="2014" name="Nature">
        <title>The genome of the recently domesticated crop plant sugar beet (Beta vulgaris).</title>
        <authorList>
            <person name="Dohm J.C."/>
            <person name="Minoche A.E."/>
            <person name="Holtgrawe D."/>
            <person name="Capella-Gutierrez S."/>
            <person name="Zakrzewski F."/>
            <person name="Tafer H."/>
            <person name="Rupp O."/>
            <person name="Sorensen T.R."/>
            <person name="Stracke R."/>
            <person name="Reinhardt R."/>
            <person name="Goesmann A."/>
            <person name="Kraft T."/>
            <person name="Schulz B."/>
            <person name="Stadler P.F."/>
            <person name="Schmidt T."/>
            <person name="Gabaldon T."/>
            <person name="Lehrach H."/>
            <person name="Weisshaar B."/>
            <person name="Himmelbauer H."/>
        </authorList>
    </citation>
    <scope>NUCLEOTIDE SEQUENCE [LARGE SCALE GENOMIC DNA]</scope>
    <source>
        <tissue evidence="5">Taproot</tissue>
    </source>
</reference>
<dbReference type="EMBL" id="KQ090679">
    <property type="protein sequence ID" value="KMS94918.1"/>
    <property type="molecule type" value="Genomic_DNA"/>
</dbReference>
<evidence type="ECO:0000256" key="1">
    <source>
        <dbReference type="ARBA" id="ARBA00005771"/>
    </source>
</evidence>
<dbReference type="EC" id="2.8.2.-" evidence="3"/>
<dbReference type="AlphaFoldDB" id="A0A0J8B4X3"/>
<dbReference type="Gramene" id="KMS94918">
    <property type="protein sequence ID" value="KMS94918"/>
    <property type="gene ID" value="BVRB_014130"/>
</dbReference>
<dbReference type="KEGG" id="bvg:104885061"/>
<dbReference type="Gene3D" id="3.40.50.300">
    <property type="entry name" value="P-loop containing nucleotide triphosphate hydrolases"/>
    <property type="match status" value="1"/>
</dbReference>
<dbReference type="OrthoDB" id="205623at2759"/>
<dbReference type="InterPro" id="IPR000863">
    <property type="entry name" value="Sulfotransferase_dom"/>
</dbReference>
<name>A0A0J8B4X3_BETVV</name>